<dbReference type="InterPro" id="IPR027843">
    <property type="entry name" value="DUF4440"/>
</dbReference>
<proteinExistence type="predicted"/>
<gene>
    <name evidence="2" type="ORF">METZ01_LOCUS104282</name>
</gene>
<evidence type="ECO:0000259" key="1">
    <source>
        <dbReference type="Pfam" id="PF14534"/>
    </source>
</evidence>
<dbReference type="Pfam" id="PF14534">
    <property type="entry name" value="DUF4440"/>
    <property type="match status" value="1"/>
</dbReference>
<sequence>MYLLKYTYSSLILFIFFGQLYSQNPISIKDSLDIMKVMNFQEKAWNNGDIDSFMNGYIKSEELVFSGSNGPIYGWNATKERYKKSYPDLKTMGKLSFTIKKIKSLSKKTAYLIGEYYLKRTIEDSYGHFTLIWKKVNDKWLIVSDHTSSSN</sequence>
<dbReference type="Gene3D" id="3.10.450.50">
    <property type="match status" value="1"/>
</dbReference>
<evidence type="ECO:0000313" key="2">
    <source>
        <dbReference type="EMBL" id="SVA51428.1"/>
    </source>
</evidence>
<dbReference type="EMBL" id="UINC01011688">
    <property type="protein sequence ID" value="SVA51428.1"/>
    <property type="molecule type" value="Genomic_DNA"/>
</dbReference>
<dbReference type="InterPro" id="IPR032710">
    <property type="entry name" value="NTF2-like_dom_sf"/>
</dbReference>
<name>A0A381WH65_9ZZZZ</name>
<accession>A0A381WH65</accession>
<dbReference type="SUPFAM" id="SSF54427">
    <property type="entry name" value="NTF2-like"/>
    <property type="match status" value="1"/>
</dbReference>
<feature type="domain" description="DUF4440" evidence="1">
    <location>
        <begin position="41"/>
        <end position="142"/>
    </location>
</feature>
<dbReference type="AlphaFoldDB" id="A0A381WH65"/>
<organism evidence="2">
    <name type="scientific">marine metagenome</name>
    <dbReference type="NCBI Taxonomy" id="408172"/>
    <lineage>
        <taxon>unclassified sequences</taxon>
        <taxon>metagenomes</taxon>
        <taxon>ecological metagenomes</taxon>
    </lineage>
</organism>
<protein>
    <recommendedName>
        <fullName evidence="1">DUF4440 domain-containing protein</fullName>
    </recommendedName>
</protein>
<reference evidence="2" key="1">
    <citation type="submission" date="2018-05" db="EMBL/GenBank/DDBJ databases">
        <authorList>
            <person name="Lanie J.A."/>
            <person name="Ng W.-L."/>
            <person name="Kazmierczak K.M."/>
            <person name="Andrzejewski T.M."/>
            <person name="Davidsen T.M."/>
            <person name="Wayne K.J."/>
            <person name="Tettelin H."/>
            <person name="Glass J.I."/>
            <person name="Rusch D."/>
            <person name="Podicherti R."/>
            <person name="Tsui H.-C.T."/>
            <person name="Winkler M.E."/>
        </authorList>
    </citation>
    <scope>NUCLEOTIDE SEQUENCE</scope>
</reference>